<dbReference type="GO" id="GO:0022857">
    <property type="term" value="F:transmembrane transporter activity"/>
    <property type="evidence" value="ECO:0007669"/>
    <property type="project" value="InterPro"/>
</dbReference>
<comment type="catalytic activity">
    <reaction evidence="7">
        <text>myo-inositol(out) + H(+)(out) = myo-inositol(in) + H(+)(in)</text>
        <dbReference type="Rhea" id="RHEA:60364"/>
        <dbReference type="ChEBI" id="CHEBI:15378"/>
        <dbReference type="ChEBI" id="CHEBI:17268"/>
    </reaction>
</comment>
<feature type="transmembrane region" description="Helical" evidence="10">
    <location>
        <begin position="432"/>
        <end position="455"/>
    </location>
</feature>
<gene>
    <name evidence="12" type="ORF">CVT24_006475</name>
</gene>
<name>A0A409VZ37_9AGAR</name>
<protein>
    <recommendedName>
        <fullName evidence="11">Major facilitator superfamily (MFS) profile domain-containing protein</fullName>
    </recommendedName>
</protein>
<evidence type="ECO:0000256" key="5">
    <source>
        <dbReference type="ARBA" id="ARBA00022989"/>
    </source>
</evidence>
<keyword evidence="6 10" id="KW-0472">Membrane</keyword>
<evidence type="ECO:0000256" key="7">
    <source>
        <dbReference type="ARBA" id="ARBA00049119"/>
    </source>
</evidence>
<feature type="region of interest" description="Disordered" evidence="9">
    <location>
        <begin position="1"/>
        <end position="27"/>
    </location>
</feature>
<dbReference type="PANTHER" id="PTHR48020:SF4">
    <property type="entry name" value="SYMPORT, PUTATIVE (AFU_ORTHOLOGUE AFUA_3G11790)-RELATED"/>
    <property type="match status" value="1"/>
</dbReference>
<feature type="compositionally biased region" description="Polar residues" evidence="9">
    <location>
        <begin position="18"/>
        <end position="27"/>
    </location>
</feature>
<feature type="transmembrane region" description="Helical" evidence="10">
    <location>
        <begin position="499"/>
        <end position="518"/>
    </location>
</feature>
<dbReference type="InterPro" id="IPR005828">
    <property type="entry name" value="MFS_sugar_transport-like"/>
</dbReference>
<dbReference type="NCBIfam" id="TIGR00879">
    <property type="entry name" value="SP"/>
    <property type="match status" value="1"/>
</dbReference>
<comment type="subcellular location">
    <subcellularLocation>
        <location evidence="1">Membrane</location>
        <topology evidence="1">Multi-pass membrane protein</topology>
    </subcellularLocation>
</comment>
<dbReference type="InterPro" id="IPR003663">
    <property type="entry name" value="Sugar/inositol_transpt"/>
</dbReference>
<keyword evidence="5 10" id="KW-1133">Transmembrane helix</keyword>
<evidence type="ECO:0000256" key="3">
    <source>
        <dbReference type="ARBA" id="ARBA00022448"/>
    </source>
</evidence>
<feature type="transmembrane region" description="Helical" evidence="10">
    <location>
        <begin position="524"/>
        <end position="548"/>
    </location>
</feature>
<reference evidence="12 13" key="1">
    <citation type="journal article" date="2018" name="Evol. Lett.">
        <title>Horizontal gene cluster transfer increased hallucinogenic mushroom diversity.</title>
        <authorList>
            <person name="Reynolds H.T."/>
            <person name="Vijayakumar V."/>
            <person name="Gluck-Thaler E."/>
            <person name="Korotkin H.B."/>
            <person name="Matheny P.B."/>
            <person name="Slot J.C."/>
        </authorList>
    </citation>
    <scope>NUCLEOTIDE SEQUENCE [LARGE SCALE GENOMIC DNA]</scope>
    <source>
        <strain evidence="12 13">2629</strain>
    </source>
</reference>
<dbReference type="EMBL" id="NHTK01005911">
    <property type="protein sequence ID" value="PPQ71526.1"/>
    <property type="molecule type" value="Genomic_DNA"/>
</dbReference>
<dbReference type="InterPro" id="IPR020846">
    <property type="entry name" value="MFS_dom"/>
</dbReference>
<feature type="transmembrane region" description="Helical" evidence="10">
    <location>
        <begin position="245"/>
        <end position="267"/>
    </location>
</feature>
<accession>A0A409VZ37</accession>
<evidence type="ECO:0000256" key="4">
    <source>
        <dbReference type="ARBA" id="ARBA00022692"/>
    </source>
</evidence>
<dbReference type="InParanoid" id="A0A409VZ37"/>
<dbReference type="InterPro" id="IPR036259">
    <property type="entry name" value="MFS_trans_sf"/>
</dbReference>
<evidence type="ECO:0000256" key="8">
    <source>
        <dbReference type="RuleBase" id="RU003346"/>
    </source>
</evidence>
<dbReference type="FunFam" id="1.20.1250.20:FF:000100">
    <property type="entry name" value="MFS sugar transporter, putative"/>
    <property type="match status" value="1"/>
</dbReference>
<dbReference type="Gene3D" id="1.20.1250.20">
    <property type="entry name" value="MFS general substrate transporter like domains"/>
    <property type="match status" value="1"/>
</dbReference>
<dbReference type="Pfam" id="PF00083">
    <property type="entry name" value="Sugar_tr"/>
    <property type="match status" value="1"/>
</dbReference>
<evidence type="ECO:0000256" key="2">
    <source>
        <dbReference type="ARBA" id="ARBA00010992"/>
    </source>
</evidence>
<dbReference type="InterPro" id="IPR050814">
    <property type="entry name" value="Myo-inositol_Transporter"/>
</dbReference>
<dbReference type="Proteomes" id="UP000284842">
    <property type="component" value="Unassembled WGS sequence"/>
</dbReference>
<evidence type="ECO:0000259" key="11">
    <source>
        <dbReference type="PROSITE" id="PS50850"/>
    </source>
</evidence>
<evidence type="ECO:0000256" key="6">
    <source>
        <dbReference type="ARBA" id="ARBA00023136"/>
    </source>
</evidence>
<dbReference type="PROSITE" id="PS50850">
    <property type="entry name" value="MFS"/>
    <property type="match status" value="1"/>
</dbReference>
<dbReference type="GO" id="GO:0015798">
    <property type="term" value="P:myo-inositol transport"/>
    <property type="evidence" value="ECO:0007669"/>
    <property type="project" value="UniProtKB-ARBA"/>
</dbReference>
<dbReference type="AlphaFoldDB" id="A0A409VZ37"/>
<keyword evidence="3 8" id="KW-0813">Transport</keyword>
<dbReference type="GO" id="GO:0015791">
    <property type="term" value="P:polyol transmembrane transport"/>
    <property type="evidence" value="ECO:0007669"/>
    <property type="project" value="UniProtKB-ARBA"/>
</dbReference>
<evidence type="ECO:0000256" key="10">
    <source>
        <dbReference type="SAM" id="Phobius"/>
    </source>
</evidence>
<dbReference type="STRING" id="181874.A0A409VZ37"/>
<proteinExistence type="inferred from homology"/>
<dbReference type="GO" id="GO:0016020">
    <property type="term" value="C:membrane"/>
    <property type="evidence" value="ECO:0007669"/>
    <property type="project" value="UniProtKB-SubCell"/>
</dbReference>
<dbReference type="PRINTS" id="PR00171">
    <property type="entry name" value="SUGRTRNSPORT"/>
</dbReference>
<sequence length="616" mass="69190">MSTEGKDSTSYDEERTQPQKSAVDLSNNVQARIQNPLYGIPRQTLMRQVEKFAQEKGLEDKVDLLKKGAVLAQNPKDFERLEELTEEDKAIIRRETTHRWSQSKDLYLTVVICSLAAAVQGWDQTGSNGANLSFPQEFGLVNEPGKPFKEANDWIVGVINAGPYIASALIGCWLTDPLNHFFGRRGTLFWCGIFCTLSVIGQGLAQTWPQLFVCRLLLGLGMGPKATTSPVYAAENVPANIRGGLVMCWQMWTAFGIFLGFSANLALQGVGKIAWRLELGSAFLPAVPLTLGIYFCPESPRWYMKKGRYHDAYNSFVRLRNSELQAARDLYYVHAQLKEEMAVLSGTTYFSRFYELFTVPRVRRATLASFVVMIAQQMCGINIIAFYSSTIFVEAGYTSKQALLASWGFGLVNWLFAFPAVWTIDTFGRRNLLLFTFPNMAWTLLAAGFCFFIPASSHAKVPLIALFIFLFAAFYSPGEGPVPFTYSAEVFPLTHREMGMSWAVATCLFWAAVLSVTFPRLLSALTPVGAFGFYAGLNVIAFVMIFFLMPETKQRTLEELDYVFAVPTSKHASYQLKTFLPYWIRRYVLFQKVELAPLYNFSEVESITVFEKGAGH</sequence>
<comment type="similarity">
    <text evidence="2 8">Belongs to the major facilitator superfamily. Sugar transporter (TC 2.A.1.1) family.</text>
</comment>
<feature type="domain" description="Major facilitator superfamily (MFS) profile" evidence="11">
    <location>
        <begin position="109"/>
        <end position="553"/>
    </location>
</feature>
<feature type="transmembrane region" description="Helical" evidence="10">
    <location>
        <begin position="407"/>
        <end position="425"/>
    </location>
</feature>
<dbReference type="PANTHER" id="PTHR48020">
    <property type="entry name" value="PROTON MYO-INOSITOL COTRANSPORTER"/>
    <property type="match status" value="1"/>
</dbReference>
<evidence type="ECO:0000313" key="13">
    <source>
        <dbReference type="Proteomes" id="UP000284842"/>
    </source>
</evidence>
<evidence type="ECO:0000256" key="9">
    <source>
        <dbReference type="SAM" id="MobiDB-lite"/>
    </source>
</evidence>
<dbReference type="SUPFAM" id="SSF103473">
    <property type="entry name" value="MFS general substrate transporter"/>
    <property type="match status" value="1"/>
</dbReference>
<feature type="transmembrane region" description="Helical" evidence="10">
    <location>
        <begin position="154"/>
        <end position="175"/>
    </location>
</feature>
<keyword evidence="4 10" id="KW-0812">Transmembrane</keyword>
<dbReference type="OrthoDB" id="5290825at2759"/>
<keyword evidence="13" id="KW-1185">Reference proteome</keyword>
<evidence type="ECO:0000313" key="12">
    <source>
        <dbReference type="EMBL" id="PPQ71526.1"/>
    </source>
</evidence>
<evidence type="ECO:0000256" key="1">
    <source>
        <dbReference type="ARBA" id="ARBA00004141"/>
    </source>
</evidence>
<feature type="transmembrane region" description="Helical" evidence="10">
    <location>
        <begin position="461"/>
        <end position="478"/>
    </location>
</feature>
<feature type="compositionally biased region" description="Basic and acidic residues" evidence="9">
    <location>
        <begin position="1"/>
        <end position="17"/>
    </location>
</feature>
<feature type="transmembrane region" description="Helical" evidence="10">
    <location>
        <begin position="273"/>
        <end position="296"/>
    </location>
</feature>
<organism evidence="12 13">
    <name type="scientific">Panaeolus cyanescens</name>
    <dbReference type="NCBI Taxonomy" id="181874"/>
    <lineage>
        <taxon>Eukaryota</taxon>
        <taxon>Fungi</taxon>
        <taxon>Dikarya</taxon>
        <taxon>Basidiomycota</taxon>
        <taxon>Agaricomycotina</taxon>
        <taxon>Agaricomycetes</taxon>
        <taxon>Agaricomycetidae</taxon>
        <taxon>Agaricales</taxon>
        <taxon>Agaricineae</taxon>
        <taxon>Galeropsidaceae</taxon>
        <taxon>Panaeolus</taxon>
    </lineage>
</organism>
<comment type="caution">
    <text evidence="12">The sequence shown here is derived from an EMBL/GenBank/DDBJ whole genome shotgun (WGS) entry which is preliminary data.</text>
</comment>
<feature type="transmembrane region" description="Helical" evidence="10">
    <location>
        <begin position="367"/>
        <end position="387"/>
    </location>
</feature>
<feature type="transmembrane region" description="Helical" evidence="10">
    <location>
        <begin position="187"/>
        <end position="204"/>
    </location>
</feature>